<protein>
    <submittedName>
        <fullName evidence="5">Helix-turn-helix transcriptional regulator</fullName>
    </submittedName>
</protein>
<keyword evidence="6" id="KW-1185">Reference proteome</keyword>
<keyword evidence="1" id="KW-0238">DNA-binding</keyword>
<gene>
    <name evidence="5" type="ORF">P3W85_26455</name>
</gene>
<evidence type="ECO:0000256" key="3">
    <source>
        <dbReference type="SAM" id="Phobius"/>
    </source>
</evidence>
<organism evidence="5 6">
    <name type="scientific">Cupriavidus basilensis</name>
    <dbReference type="NCBI Taxonomy" id="68895"/>
    <lineage>
        <taxon>Bacteria</taxon>
        <taxon>Pseudomonadati</taxon>
        <taxon>Pseudomonadota</taxon>
        <taxon>Betaproteobacteria</taxon>
        <taxon>Burkholderiales</taxon>
        <taxon>Burkholderiaceae</taxon>
        <taxon>Cupriavidus</taxon>
    </lineage>
</organism>
<reference evidence="5 6" key="1">
    <citation type="submission" date="2023-03" db="EMBL/GenBank/DDBJ databases">
        <title>Draft assemblies of triclosan tolerant bacteria isolated from returned activated sludge.</title>
        <authorList>
            <person name="Van Hamelsveld S."/>
        </authorList>
    </citation>
    <scope>NUCLEOTIDE SEQUENCE [LARGE SCALE GENOMIC DNA]</scope>
    <source>
        <strain evidence="5 6">GW210010_S58</strain>
    </source>
</reference>
<proteinExistence type="predicted"/>
<comment type="caution">
    <text evidence="5">The sequence shown here is derived from an EMBL/GenBank/DDBJ whole genome shotgun (WGS) entry which is preliminary data.</text>
</comment>
<keyword evidence="3" id="KW-0812">Transmembrane</keyword>
<evidence type="ECO:0000256" key="2">
    <source>
        <dbReference type="SAM" id="Coils"/>
    </source>
</evidence>
<dbReference type="PANTHER" id="PTHR43214">
    <property type="entry name" value="TWO-COMPONENT RESPONSE REGULATOR"/>
    <property type="match status" value="1"/>
</dbReference>
<dbReference type="InterPro" id="IPR039420">
    <property type="entry name" value="WalR-like"/>
</dbReference>
<dbReference type="SUPFAM" id="SSF46894">
    <property type="entry name" value="C-terminal effector domain of the bipartite response regulators"/>
    <property type="match status" value="1"/>
</dbReference>
<name>A0ABT6AV22_9BURK</name>
<keyword evidence="2" id="KW-0175">Coiled coil</keyword>
<keyword evidence="3" id="KW-1133">Transmembrane helix</keyword>
<evidence type="ECO:0000259" key="4">
    <source>
        <dbReference type="SMART" id="SM00421"/>
    </source>
</evidence>
<dbReference type="PRINTS" id="PR00038">
    <property type="entry name" value="HTHLUXR"/>
</dbReference>
<dbReference type="SMART" id="SM00421">
    <property type="entry name" value="HTH_LUXR"/>
    <property type="match status" value="1"/>
</dbReference>
<keyword evidence="3" id="KW-0472">Membrane</keyword>
<dbReference type="Pfam" id="PF00196">
    <property type="entry name" value="GerE"/>
    <property type="match status" value="1"/>
</dbReference>
<dbReference type="Proteomes" id="UP001216674">
    <property type="component" value="Unassembled WGS sequence"/>
</dbReference>
<dbReference type="InterPro" id="IPR016032">
    <property type="entry name" value="Sig_transdc_resp-reg_C-effctor"/>
</dbReference>
<evidence type="ECO:0000256" key="1">
    <source>
        <dbReference type="ARBA" id="ARBA00023125"/>
    </source>
</evidence>
<feature type="transmembrane region" description="Helical" evidence="3">
    <location>
        <begin position="31"/>
        <end position="51"/>
    </location>
</feature>
<dbReference type="EMBL" id="JARJLM010000439">
    <property type="protein sequence ID" value="MDF3836467.1"/>
    <property type="molecule type" value="Genomic_DNA"/>
</dbReference>
<dbReference type="InterPro" id="IPR036388">
    <property type="entry name" value="WH-like_DNA-bd_sf"/>
</dbReference>
<evidence type="ECO:0000313" key="6">
    <source>
        <dbReference type="Proteomes" id="UP001216674"/>
    </source>
</evidence>
<feature type="coiled-coil region" evidence="2">
    <location>
        <begin position="54"/>
        <end position="84"/>
    </location>
</feature>
<feature type="domain" description="HTH luxR-type" evidence="4">
    <location>
        <begin position="99"/>
        <end position="156"/>
    </location>
</feature>
<accession>A0ABT6AV22</accession>
<evidence type="ECO:0000313" key="5">
    <source>
        <dbReference type="EMBL" id="MDF3836467.1"/>
    </source>
</evidence>
<dbReference type="InterPro" id="IPR000792">
    <property type="entry name" value="Tscrpt_reg_LuxR_C"/>
</dbReference>
<sequence>MPPRLLLLLAFFPMYQFWDLAHLHLRSGVSYHLIAECFATVAFIGILAVFARDRQRAARELAALRNAAQAAERAMAERNEAARASTRHFLREMQEQFEAWKLTASEKDVALLLIKGLSLEEIAAVRESKAKTVRQHAANVYAKAKVEGRHQLAAYFLEDLMAPQAPHGPGLKAA</sequence>
<dbReference type="RefSeq" id="WP_276266934.1">
    <property type="nucleotide sequence ID" value="NZ_JARJLM010000439.1"/>
</dbReference>
<dbReference type="Gene3D" id="1.10.10.10">
    <property type="entry name" value="Winged helix-like DNA-binding domain superfamily/Winged helix DNA-binding domain"/>
    <property type="match status" value="1"/>
</dbReference>